<dbReference type="AlphaFoldDB" id="A0AA95HCY8"/>
<evidence type="ECO:0000313" key="2">
    <source>
        <dbReference type="EMBL" id="WGZ93940.1"/>
    </source>
</evidence>
<reference evidence="2" key="1">
    <citation type="journal article" date="2023" name="Int. J. Mol. Sci.">
        <title>Metagenomics Revealed a New Genus 'Candidatus Thiocaldithrix dubininis' gen. nov., sp. nov. and a New Species 'Candidatus Thiothrix putei' sp. nov. in the Family Thiotrichaceae, Some Members of Which Have Traits of Both Na+- and H+-Motive Energetics.</title>
        <authorList>
            <person name="Ravin N.V."/>
            <person name="Muntyan M.S."/>
            <person name="Smolyakov D.D."/>
            <person name="Rudenko T.S."/>
            <person name="Beletsky A.V."/>
            <person name="Mardanov A.V."/>
            <person name="Grabovich M.Y."/>
        </authorList>
    </citation>
    <scope>NUCLEOTIDE SEQUENCE</scope>
    <source>
        <strain evidence="2">GKL-02</strain>
    </source>
</reference>
<proteinExistence type="predicted"/>
<reference evidence="2" key="2">
    <citation type="submission" date="2023-04" db="EMBL/GenBank/DDBJ databases">
        <authorList>
            <person name="Beletskiy A.V."/>
            <person name="Mardanov A.V."/>
            <person name="Ravin N.V."/>
        </authorList>
    </citation>
    <scope>NUCLEOTIDE SEQUENCE</scope>
    <source>
        <strain evidence="2">GKL-02</strain>
    </source>
</reference>
<feature type="compositionally biased region" description="Pro residues" evidence="1">
    <location>
        <begin position="72"/>
        <end position="81"/>
    </location>
</feature>
<name>A0AA95HCY8_9GAMM</name>
<evidence type="ECO:0000256" key="1">
    <source>
        <dbReference type="SAM" id="MobiDB-lite"/>
    </source>
</evidence>
<accession>A0AA95HCY8</accession>
<protein>
    <submittedName>
        <fullName evidence="2">Uncharacterized protein</fullName>
    </submittedName>
</protein>
<sequence>MPQPPAAYYYLYAIPMPQGVPGYGNGAGNGMPPAPNMMPPAQGQRAPEMQQYMPQGGYPMPMERGHGVAQMPVPPQQPPAQ</sequence>
<dbReference type="KEGG" id="tput:QJT81_19475"/>
<gene>
    <name evidence="2" type="ORF">QJT81_19475</name>
</gene>
<feature type="region of interest" description="Disordered" evidence="1">
    <location>
        <begin position="51"/>
        <end position="81"/>
    </location>
</feature>
<dbReference type="EMBL" id="CP124756">
    <property type="protein sequence ID" value="WGZ93940.1"/>
    <property type="molecule type" value="Genomic_DNA"/>
</dbReference>
<organism evidence="2">
    <name type="scientific">Candidatus Thiothrix putei</name>
    <dbReference type="NCBI Taxonomy" id="3080811"/>
    <lineage>
        <taxon>Bacteria</taxon>
        <taxon>Pseudomonadati</taxon>
        <taxon>Pseudomonadota</taxon>
        <taxon>Gammaproteobacteria</taxon>
        <taxon>Thiotrichales</taxon>
        <taxon>Thiotrichaceae</taxon>
        <taxon>Thiothrix</taxon>
    </lineage>
</organism>
<dbReference type="Proteomes" id="UP001301326">
    <property type="component" value="Chromosome"/>
</dbReference>